<evidence type="ECO:0000256" key="9">
    <source>
        <dbReference type="SAM" id="MobiDB-lite"/>
    </source>
</evidence>
<accession>A0A0M3I4P5</accession>
<evidence type="ECO:0000259" key="10">
    <source>
        <dbReference type="PROSITE" id="PS50021"/>
    </source>
</evidence>
<dbReference type="InterPro" id="IPR028433">
    <property type="entry name" value="Parvin"/>
</dbReference>
<dbReference type="FunFam" id="1.10.418.10:FF:000011">
    <property type="entry name" value="Parvin, beta"/>
    <property type="match status" value="1"/>
</dbReference>
<dbReference type="Proteomes" id="UP000036681">
    <property type="component" value="Unplaced"/>
</dbReference>
<feature type="domain" description="Calponin-homology (CH)" evidence="10">
    <location>
        <begin position="93"/>
        <end position="201"/>
    </location>
</feature>
<dbReference type="WBParaSite" id="ALUE_0001179301-mRNA-1">
    <property type="protein sequence ID" value="ALUE_0001179301-mRNA-1"/>
    <property type="gene ID" value="ALUE_0001179301"/>
</dbReference>
<keyword evidence="6" id="KW-0130">Cell adhesion</keyword>
<dbReference type="GO" id="GO:0015629">
    <property type="term" value="C:actin cytoskeleton"/>
    <property type="evidence" value="ECO:0007669"/>
    <property type="project" value="TreeGrafter"/>
</dbReference>
<dbReference type="GO" id="GO:0034446">
    <property type="term" value="P:substrate adhesion-dependent cell spreading"/>
    <property type="evidence" value="ECO:0007669"/>
    <property type="project" value="TreeGrafter"/>
</dbReference>
<dbReference type="GO" id="GO:0005925">
    <property type="term" value="C:focal adhesion"/>
    <property type="evidence" value="ECO:0007669"/>
    <property type="project" value="TreeGrafter"/>
</dbReference>
<dbReference type="GO" id="GO:0030031">
    <property type="term" value="P:cell projection assembly"/>
    <property type="evidence" value="ECO:0007669"/>
    <property type="project" value="TreeGrafter"/>
</dbReference>
<dbReference type="Gene3D" id="1.10.418.10">
    <property type="entry name" value="Calponin-like domain"/>
    <property type="match status" value="3"/>
</dbReference>
<evidence type="ECO:0000256" key="2">
    <source>
        <dbReference type="ARBA" id="ARBA00004245"/>
    </source>
</evidence>
<dbReference type="CDD" id="cd21306">
    <property type="entry name" value="CH_PARVA_B_rpt2"/>
    <property type="match status" value="1"/>
</dbReference>
<feature type="compositionally biased region" description="Polar residues" evidence="9">
    <location>
        <begin position="1"/>
        <end position="11"/>
    </location>
</feature>
<evidence type="ECO:0000256" key="1">
    <source>
        <dbReference type="ARBA" id="ARBA00004204"/>
    </source>
</evidence>
<evidence type="ECO:0000313" key="12">
    <source>
        <dbReference type="WBParaSite" id="ALUE_0001179301-mRNA-1"/>
    </source>
</evidence>
<evidence type="ECO:0000256" key="4">
    <source>
        <dbReference type="ARBA" id="ARBA00022490"/>
    </source>
</evidence>
<evidence type="ECO:0000256" key="7">
    <source>
        <dbReference type="ARBA" id="ARBA00023203"/>
    </source>
</evidence>
<dbReference type="PANTHER" id="PTHR12114">
    <property type="entry name" value="PARVIN"/>
    <property type="match status" value="1"/>
</dbReference>
<dbReference type="GO" id="GO:0030017">
    <property type="term" value="C:sarcomere"/>
    <property type="evidence" value="ECO:0007669"/>
    <property type="project" value="UniProtKB-SubCell"/>
</dbReference>
<protein>
    <submittedName>
        <fullName evidence="12">Calponin-homology (CH) domain-containing protein</fullName>
    </submittedName>
</protein>
<evidence type="ECO:0000256" key="6">
    <source>
        <dbReference type="ARBA" id="ARBA00022889"/>
    </source>
</evidence>
<keyword evidence="11" id="KW-1185">Reference proteome</keyword>
<dbReference type="Pfam" id="PF00307">
    <property type="entry name" value="CH"/>
    <property type="match status" value="2"/>
</dbReference>
<evidence type="ECO:0000313" key="11">
    <source>
        <dbReference type="Proteomes" id="UP000036681"/>
    </source>
</evidence>
<proteinExistence type="inferred from homology"/>
<name>A0A0M3I4P5_ASCLU</name>
<organism evidence="11 12">
    <name type="scientific">Ascaris lumbricoides</name>
    <name type="common">Giant roundworm</name>
    <dbReference type="NCBI Taxonomy" id="6252"/>
    <lineage>
        <taxon>Eukaryota</taxon>
        <taxon>Metazoa</taxon>
        <taxon>Ecdysozoa</taxon>
        <taxon>Nematoda</taxon>
        <taxon>Chromadorea</taxon>
        <taxon>Rhabditida</taxon>
        <taxon>Spirurina</taxon>
        <taxon>Ascaridomorpha</taxon>
        <taxon>Ascaridoidea</taxon>
        <taxon>Ascarididae</taxon>
        <taxon>Ascaris</taxon>
    </lineage>
</organism>
<comment type="similarity">
    <text evidence="3">Belongs to the parvin family.</text>
</comment>
<feature type="compositionally biased region" description="Basic and acidic residues" evidence="9">
    <location>
        <begin position="14"/>
        <end position="23"/>
    </location>
</feature>
<comment type="subcellular location">
    <subcellularLocation>
        <location evidence="2">Cytoplasm</location>
        <location evidence="2">Cytoskeleton</location>
    </subcellularLocation>
    <subcellularLocation>
        <location evidence="1">Cytoplasm</location>
        <location evidence="1">Myofibril</location>
        <location evidence="1">Sarcomere</location>
    </subcellularLocation>
</comment>
<dbReference type="GO" id="GO:0071963">
    <property type="term" value="P:establishment or maintenance of cell polarity regulating cell shape"/>
    <property type="evidence" value="ECO:0007669"/>
    <property type="project" value="TreeGrafter"/>
</dbReference>
<dbReference type="InterPro" id="IPR036872">
    <property type="entry name" value="CH_dom_sf"/>
</dbReference>
<reference evidence="12" key="1">
    <citation type="submission" date="2017-02" db="UniProtKB">
        <authorList>
            <consortium name="WormBaseParasite"/>
        </authorList>
    </citation>
    <scope>IDENTIFICATION</scope>
</reference>
<dbReference type="GO" id="GO:0030036">
    <property type="term" value="P:actin cytoskeleton organization"/>
    <property type="evidence" value="ECO:0007669"/>
    <property type="project" value="InterPro"/>
</dbReference>
<evidence type="ECO:0000256" key="3">
    <source>
        <dbReference type="ARBA" id="ARBA00005666"/>
    </source>
</evidence>
<keyword evidence="4" id="KW-0963">Cytoplasm</keyword>
<evidence type="ECO:0000256" key="5">
    <source>
        <dbReference type="ARBA" id="ARBA00022737"/>
    </source>
</evidence>
<evidence type="ECO:0000256" key="8">
    <source>
        <dbReference type="ARBA" id="ARBA00023212"/>
    </source>
</evidence>
<dbReference type="InterPro" id="IPR001715">
    <property type="entry name" value="CH_dom"/>
</dbReference>
<dbReference type="PROSITE" id="PS50021">
    <property type="entry name" value="CH"/>
    <property type="match status" value="2"/>
</dbReference>
<feature type="domain" description="Calponin-homology (CH)" evidence="10">
    <location>
        <begin position="451"/>
        <end position="558"/>
    </location>
</feature>
<dbReference type="PANTHER" id="PTHR12114:SF4">
    <property type="entry name" value="GH23568P"/>
    <property type="match status" value="1"/>
</dbReference>
<keyword evidence="8" id="KW-0206">Cytoskeleton</keyword>
<dbReference type="AlphaFoldDB" id="A0A0M3I4P5"/>
<keyword evidence="5" id="KW-0677">Repeat</keyword>
<dbReference type="GO" id="GO:0003779">
    <property type="term" value="F:actin binding"/>
    <property type="evidence" value="ECO:0007669"/>
    <property type="project" value="UniProtKB-KW"/>
</dbReference>
<dbReference type="SUPFAM" id="SSF47576">
    <property type="entry name" value="Calponin-homology domain, CH-domain"/>
    <property type="match status" value="3"/>
</dbReference>
<sequence length="560" mass="64151">MSRVGESTINRGSLKKERKDEKFSLGTLGRKKKTAQQLEREAEDEAIEVELEGAEALDSSVIPVAATVQSLILEEGEEKRLLTAESRDDPRVREIIQLLIHWLNEELSEQRIVVKHIQEDLYDGQIIQKLIEKLANIKIEVPEVSQSEEGQRQKLHIVIETVNRVIAQGQYEQTRWNADNIHNKDIVAIIQLLIAIAIYFRAPVRFPEYVNAQVLVVQKKDNQLKTRYITEQLTTTQTELGVKDIVAIIQLLIAIAIYFRAPVRFPEYVNAQVLVVQKKDNQLKTRYITEQLTTTQTELGVKDIVAIIQLLIAIAIYFRAPVRFPEYVNAQVLVVQKKDNQLKTRYITEQLTTTQTELGVKGERDAFDTLFDYGPDKLAHVKSSLLAFCNKHLNKINLEVTELETQFQDGVYLVLLMGLLEGYFVPLYSFHLQGERDAFDTLFDYGPDKLAHVKSSLLAFCNKHLNKINLEVTELETQFQDGVYLVLLMGLLEGYFVPLYSFHLQVSSYEQKVHNVAFAYQLMAEAGVQRPRARVQDIANGDLKSTLRILHSLFTKYKHV</sequence>
<feature type="region of interest" description="Disordered" evidence="9">
    <location>
        <begin position="1"/>
        <end position="39"/>
    </location>
</feature>
<dbReference type="FunFam" id="1.10.418.10:FF:000015">
    <property type="entry name" value="Parvin beta"/>
    <property type="match status" value="1"/>
</dbReference>
<keyword evidence="7" id="KW-0009">Actin-binding</keyword>